<dbReference type="CDD" id="cd06222">
    <property type="entry name" value="RNase_H_like"/>
    <property type="match status" value="1"/>
</dbReference>
<dbReference type="Proteomes" id="UP000237000">
    <property type="component" value="Unassembled WGS sequence"/>
</dbReference>
<feature type="domain" description="RNase H type-1" evidence="1">
    <location>
        <begin position="30"/>
        <end position="110"/>
    </location>
</feature>
<dbReference type="EMBL" id="JXTC01000351">
    <property type="protein sequence ID" value="PON62031.1"/>
    <property type="molecule type" value="Genomic_DNA"/>
</dbReference>
<gene>
    <name evidence="2" type="ORF">TorRG33x02_280310</name>
</gene>
<evidence type="ECO:0000259" key="1">
    <source>
        <dbReference type="Pfam" id="PF13456"/>
    </source>
</evidence>
<dbReference type="InterPro" id="IPR044730">
    <property type="entry name" value="RNase_H-like_dom_plant"/>
</dbReference>
<dbReference type="SUPFAM" id="SSF53098">
    <property type="entry name" value="Ribonuclease H-like"/>
    <property type="match status" value="1"/>
</dbReference>
<proteinExistence type="predicted"/>
<dbReference type="GO" id="GO:0003676">
    <property type="term" value="F:nucleic acid binding"/>
    <property type="evidence" value="ECO:0007669"/>
    <property type="project" value="InterPro"/>
</dbReference>
<name>A0A2P5CLV5_TREOI</name>
<dbReference type="InterPro" id="IPR053151">
    <property type="entry name" value="RNase_H-like"/>
</dbReference>
<dbReference type="STRING" id="63057.A0A2P5CLV5"/>
<reference evidence="3" key="1">
    <citation type="submission" date="2016-06" db="EMBL/GenBank/DDBJ databases">
        <title>Parallel loss of symbiosis genes in relatives of nitrogen-fixing non-legume Parasponia.</title>
        <authorList>
            <person name="Van Velzen R."/>
            <person name="Holmer R."/>
            <person name="Bu F."/>
            <person name="Rutten L."/>
            <person name="Van Zeijl A."/>
            <person name="Liu W."/>
            <person name="Santuari L."/>
            <person name="Cao Q."/>
            <person name="Sharma T."/>
            <person name="Shen D."/>
            <person name="Roswanjaya Y."/>
            <person name="Wardhani T."/>
            <person name="Kalhor M.S."/>
            <person name="Jansen J."/>
            <person name="Van den Hoogen J."/>
            <person name="Gungor B."/>
            <person name="Hartog M."/>
            <person name="Hontelez J."/>
            <person name="Verver J."/>
            <person name="Yang W.-C."/>
            <person name="Schijlen E."/>
            <person name="Repin R."/>
            <person name="Schilthuizen M."/>
            <person name="Schranz E."/>
            <person name="Heidstra R."/>
            <person name="Miyata K."/>
            <person name="Fedorova E."/>
            <person name="Kohlen W."/>
            <person name="Bisseling T."/>
            <person name="Smit S."/>
            <person name="Geurts R."/>
        </authorList>
    </citation>
    <scope>NUCLEOTIDE SEQUENCE [LARGE SCALE GENOMIC DNA]</scope>
    <source>
        <strain evidence="3">cv. RG33-2</strain>
    </source>
</reference>
<feature type="non-terminal residue" evidence="2">
    <location>
        <position position="1"/>
    </location>
</feature>
<dbReference type="GO" id="GO:0004523">
    <property type="term" value="F:RNA-DNA hybrid ribonuclease activity"/>
    <property type="evidence" value="ECO:0007669"/>
    <property type="project" value="InterPro"/>
</dbReference>
<protein>
    <submittedName>
        <fullName evidence="2">Ribonuclease H-like domain containing protein</fullName>
    </submittedName>
</protein>
<dbReference type="OrthoDB" id="1749524at2759"/>
<evidence type="ECO:0000313" key="2">
    <source>
        <dbReference type="EMBL" id="PON62031.1"/>
    </source>
</evidence>
<dbReference type="Pfam" id="PF13456">
    <property type="entry name" value="RVT_3"/>
    <property type="match status" value="1"/>
</dbReference>
<accession>A0A2P5CLV5</accession>
<dbReference type="AlphaFoldDB" id="A0A2P5CLV5"/>
<keyword evidence="3" id="KW-1185">Reference proteome</keyword>
<dbReference type="PANTHER" id="PTHR47723">
    <property type="entry name" value="OS05G0353850 PROTEIN"/>
    <property type="match status" value="1"/>
</dbReference>
<dbReference type="InParanoid" id="A0A2P5CLV5"/>
<organism evidence="2 3">
    <name type="scientific">Trema orientale</name>
    <name type="common">Charcoal tree</name>
    <name type="synonym">Celtis orientalis</name>
    <dbReference type="NCBI Taxonomy" id="63057"/>
    <lineage>
        <taxon>Eukaryota</taxon>
        <taxon>Viridiplantae</taxon>
        <taxon>Streptophyta</taxon>
        <taxon>Embryophyta</taxon>
        <taxon>Tracheophyta</taxon>
        <taxon>Spermatophyta</taxon>
        <taxon>Magnoliopsida</taxon>
        <taxon>eudicotyledons</taxon>
        <taxon>Gunneridae</taxon>
        <taxon>Pentapetalae</taxon>
        <taxon>rosids</taxon>
        <taxon>fabids</taxon>
        <taxon>Rosales</taxon>
        <taxon>Cannabaceae</taxon>
        <taxon>Trema</taxon>
    </lineage>
</organism>
<sequence>KCASGFGPPFRSVPLALNWEAPPLAQLKFNVDAAVNSTTGCIGIGAVIRDSKGTVCGALSTKIKGYLSAYIAECFALCAGLRFALSQALFISVTENESLKVISVLKKLEPLSCEGPIITDIIATLHMLGCTVISSH</sequence>
<comment type="caution">
    <text evidence="2">The sequence shown here is derived from an EMBL/GenBank/DDBJ whole genome shotgun (WGS) entry which is preliminary data.</text>
</comment>
<dbReference type="PANTHER" id="PTHR47723:SF21">
    <property type="entry name" value="POLYNUCLEOTIDYL TRANSFERASE, RIBONUCLEASE H-LIKE SUPERFAMILY PROTEIN"/>
    <property type="match status" value="1"/>
</dbReference>
<dbReference type="InterPro" id="IPR012337">
    <property type="entry name" value="RNaseH-like_sf"/>
</dbReference>
<dbReference type="InterPro" id="IPR002156">
    <property type="entry name" value="RNaseH_domain"/>
</dbReference>
<evidence type="ECO:0000313" key="3">
    <source>
        <dbReference type="Proteomes" id="UP000237000"/>
    </source>
</evidence>